<feature type="chain" id="PRO_5001979323" evidence="1">
    <location>
        <begin position="18"/>
        <end position="103"/>
    </location>
</feature>
<name>A0A0A1T2B2_9HYPO</name>
<gene>
    <name evidence="2" type="ORF">VHEMI00412</name>
</gene>
<dbReference type="HOGENOM" id="CLU_2265581_0_0_1"/>
<dbReference type="AlphaFoldDB" id="A0A0A1T2B2"/>
<evidence type="ECO:0000313" key="2">
    <source>
        <dbReference type="EMBL" id="CEJ80215.1"/>
    </source>
</evidence>
<proteinExistence type="predicted"/>
<organism evidence="2 3">
    <name type="scientific">[Torrubiella] hemipterigena</name>
    <dbReference type="NCBI Taxonomy" id="1531966"/>
    <lineage>
        <taxon>Eukaryota</taxon>
        <taxon>Fungi</taxon>
        <taxon>Dikarya</taxon>
        <taxon>Ascomycota</taxon>
        <taxon>Pezizomycotina</taxon>
        <taxon>Sordariomycetes</taxon>
        <taxon>Hypocreomycetidae</taxon>
        <taxon>Hypocreales</taxon>
        <taxon>Clavicipitaceae</taxon>
        <taxon>Clavicipitaceae incertae sedis</taxon>
        <taxon>'Torrubiella' clade</taxon>
    </lineage>
</organism>
<evidence type="ECO:0000256" key="1">
    <source>
        <dbReference type="SAM" id="SignalP"/>
    </source>
</evidence>
<dbReference type="EMBL" id="CDHN01000001">
    <property type="protein sequence ID" value="CEJ80215.1"/>
    <property type="molecule type" value="Genomic_DNA"/>
</dbReference>
<evidence type="ECO:0000313" key="3">
    <source>
        <dbReference type="Proteomes" id="UP000039046"/>
    </source>
</evidence>
<sequence>MLCKAIVTLFLPLLVLGQDLHKPFPTTLGPNDPFEEPIPTTHEVLQCVQPHKPLFGEFGAVTSNHLLKEHPADQQYALNACKQELLHHKSGTTPQSVTLQESS</sequence>
<protein>
    <submittedName>
        <fullName evidence="2">Uncharacterized protein</fullName>
    </submittedName>
</protein>
<keyword evidence="3" id="KW-1185">Reference proteome</keyword>
<feature type="signal peptide" evidence="1">
    <location>
        <begin position="1"/>
        <end position="17"/>
    </location>
</feature>
<dbReference type="Proteomes" id="UP000039046">
    <property type="component" value="Unassembled WGS sequence"/>
</dbReference>
<reference evidence="2 3" key="1">
    <citation type="journal article" date="2015" name="Genome Announc.">
        <title>Draft Genome Sequence and Gene Annotation of the Entomopathogenic Fungus Verticillium hemipterigenum.</title>
        <authorList>
            <person name="Horn F."/>
            <person name="Habel A."/>
            <person name="Scharf D.H."/>
            <person name="Dworschak J."/>
            <person name="Brakhage A.A."/>
            <person name="Guthke R."/>
            <person name="Hertweck C."/>
            <person name="Linde J."/>
        </authorList>
    </citation>
    <scope>NUCLEOTIDE SEQUENCE [LARGE SCALE GENOMIC DNA]</scope>
</reference>
<keyword evidence="1" id="KW-0732">Signal</keyword>
<accession>A0A0A1T2B2</accession>